<name>A0A2T8I3E4_9POAL</name>
<evidence type="ECO:0000313" key="2">
    <source>
        <dbReference type="EMBL" id="PVH32193.1"/>
    </source>
</evidence>
<protein>
    <submittedName>
        <fullName evidence="2">Uncharacterized protein</fullName>
    </submittedName>
</protein>
<reference evidence="2" key="1">
    <citation type="submission" date="2018-04" db="EMBL/GenBank/DDBJ databases">
        <title>WGS assembly of Panicum hallii.</title>
        <authorList>
            <person name="Lovell J."/>
            <person name="Jenkins J."/>
            <person name="Lowry D."/>
            <person name="Mamidi S."/>
            <person name="Sreedasyam A."/>
            <person name="Weng X."/>
            <person name="Barry K."/>
            <person name="Bonette J."/>
            <person name="Campitelli B."/>
            <person name="Daum C."/>
            <person name="Gordon S."/>
            <person name="Gould B."/>
            <person name="Lipzen A."/>
            <person name="Macqueen A."/>
            <person name="Palacio-Mejia J."/>
            <person name="Plott C."/>
            <person name="Shakirov E."/>
            <person name="Shu S."/>
            <person name="Yoshinaga Y."/>
            <person name="Zane M."/>
            <person name="Rokhsar D."/>
            <person name="Grimwood J."/>
            <person name="Schmutz J."/>
            <person name="Juenger T."/>
        </authorList>
    </citation>
    <scope>NUCLEOTIDE SEQUENCE [LARGE SCALE GENOMIC DNA]</scope>
    <source>
        <strain evidence="2">FIL2</strain>
    </source>
</reference>
<dbReference type="EMBL" id="CM008054">
    <property type="protein sequence ID" value="PVH32193.1"/>
    <property type="molecule type" value="Genomic_DNA"/>
</dbReference>
<dbReference type="Proteomes" id="UP000243499">
    <property type="component" value="Chromosome 9"/>
</dbReference>
<proteinExistence type="predicted"/>
<organism evidence="2">
    <name type="scientific">Panicum hallii</name>
    <dbReference type="NCBI Taxonomy" id="206008"/>
    <lineage>
        <taxon>Eukaryota</taxon>
        <taxon>Viridiplantae</taxon>
        <taxon>Streptophyta</taxon>
        <taxon>Embryophyta</taxon>
        <taxon>Tracheophyta</taxon>
        <taxon>Spermatophyta</taxon>
        <taxon>Magnoliopsida</taxon>
        <taxon>Liliopsida</taxon>
        <taxon>Poales</taxon>
        <taxon>Poaceae</taxon>
        <taxon>PACMAD clade</taxon>
        <taxon>Panicoideae</taxon>
        <taxon>Panicodae</taxon>
        <taxon>Paniceae</taxon>
        <taxon>Panicinae</taxon>
        <taxon>Panicum</taxon>
        <taxon>Panicum sect. Panicum</taxon>
    </lineage>
</organism>
<sequence length="120" mass="12585">MTVPTTGGGCEGNEMGCERRGRPGSTPAGGTARPGLCTSGHEPALLHKPINPPRVRAQDGIQIGRAEEIRSEGSLPTYDSLWLLVNQCSATAVAVLRHCGGAERWWHGPSPNHKAGARPG</sequence>
<dbReference type="Gramene" id="PVH32195">
    <property type="protein sequence ID" value="PVH32195"/>
    <property type="gene ID" value="PAHAL_9G343000"/>
</dbReference>
<dbReference type="EMBL" id="CM008054">
    <property type="protein sequence ID" value="PVH32195.1"/>
    <property type="molecule type" value="Genomic_DNA"/>
</dbReference>
<gene>
    <name evidence="2" type="ORF">PAHAL_9G343000</name>
</gene>
<evidence type="ECO:0000256" key="1">
    <source>
        <dbReference type="SAM" id="MobiDB-lite"/>
    </source>
</evidence>
<feature type="region of interest" description="Disordered" evidence="1">
    <location>
        <begin position="1"/>
        <end position="57"/>
    </location>
</feature>
<feature type="compositionally biased region" description="Gly residues" evidence="1">
    <location>
        <begin position="1"/>
        <end position="11"/>
    </location>
</feature>
<dbReference type="EMBL" id="CM008054">
    <property type="protein sequence ID" value="PVH32194.1"/>
    <property type="molecule type" value="Genomic_DNA"/>
</dbReference>
<dbReference type="Gramene" id="PVH32194">
    <property type="protein sequence ID" value="PVH32194"/>
    <property type="gene ID" value="PAHAL_9G343000"/>
</dbReference>
<dbReference type="Gramene" id="PVH32193">
    <property type="protein sequence ID" value="PVH32193"/>
    <property type="gene ID" value="PAHAL_9G343000"/>
</dbReference>
<accession>A0A2T8I3E4</accession>
<dbReference type="AlphaFoldDB" id="A0A2T8I3E4"/>